<dbReference type="EMBL" id="MFKF01000214">
    <property type="protein sequence ID" value="OGG50095.1"/>
    <property type="molecule type" value="Genomic_DNA"/>
</dbReference>
<reference evidence="2 3" key="1">
    <citation type="journal article" date="2016" name="Nat. Commun.">
        <title>Thousands of microbial genomes shed light on interconnected biogeochemical processes in an aquifer system.</title>
        <authorList>
            <person name="Anantharaman K."/>
            <person name="Brown C.T."/>
            <person name="Hug L.A."/>
            <person name="Sharon I."/>
            <person name="Castelle C.J."/>
            <person name="Probst A.J."/>
            <person name="Thomas B.C."/>
            <person name="Singh A."/>
            <person name="Wilkins M.J."/>
            <person name="Karaoz U."/>
            <person name="Brodie E.L."/>
            <person name="Williams K.H."/>
            <person name="Hubbard S.S."/>
            <person name="Banfield J.F."/>
        </authorList>
    </citation>
    <scope>NUCLEOTIDE SEQUENCE [LARGE SCALE GENOMIC DNA]</scope>
    <source>
        <strain evidence="3">RIFCSPLOWO2_12_FULL_64_10</strain>
    </source>
</reference>
<protein>
    <recommendedName>
        <fullName evidence="1">Xylose isomerase-like TIM barrel domain-containing protein</fullName>
    </recommendedName>
</protein>
<dbReference type="AlphaFoldDB" id="A0A1F6CLT7"/>
<dbReference type="InterPro" id="IPR036237">
    <property type="entry name" value="Xyl_isomerase-like_sf"/>
</dbReference>
<dbReference type="Gene3D" id="3.20.20.150">
    <property type="entry name" value="Divalent-metal-dependent TIM barrel enzymes"/>
    <property type="match status" value="1"/>
</dbReference>
<accession>A0A1F6CLT7</accession>
<comment type="caution">
    <text evidence="2">The sequence shown here is derived from an EMBL/GenBank/DDBJ whole genome shotgun (WGS) entry which is preliminary data.</text>
</comment>
<dbReference type="Pfam" id="PF01261">
    <property type="entry name" value="AP_endonuc_2"/>
    <property type="match status" value="1"/>
</dbReference>
<evidence type="ECO:0000259" key="1">
    <source>
        <dbReference type="Pfam" id="PF01261"/>
    </source>
</evidence>
<dbReference type="SUPFAM" id="SSF51658">
    <property type="entry name" value="Xylose isomerase-like"/>
    <property type="match status" value="1"/>
</dbReference>
<organism evidence="2 3">
    <name type="scientific">Handelsmanbacteria sp. (strain RIFCSPLOWO2_12_FULL_64_10)</name>
    <dbReference type="NCBI Taxonomy" id="1817868"/>
    <lineage>
        <taxon>Bacteria</taxon>
        <taxon>Candidatus Handelsmaniibacteriota</taxon>
    </lineage>
</organism>
<evidence type="ECO:0000313" key="3">
    <source>
        <dbReference type="Proteomes" id="UP000178606"/>
    </source>
</evidence>
<evidence type="ECO:0000313" key="2">
    <source>
        <dbReference type="EMBL" id="OGG50095.1"/>
    </source>
</evidence>
<sequence length="256" mass="27738">MEIGCYSAFVVQQTLKEKLKALKEIGYDFLELTLRQEDVDALDDRAMDDTVRASESVGLPIRSLSLGAFSGFAAACKEEASRAVKLRTVEKAVELAHRCGAGVILCASWEPEGGPGAMERYKTYLPPLADRAAEKGVKLAIEHIGSSRFLNSPTGVKQIARTINHPAVGVYYDIGNAIHAGEDPVAAIPRIGSLIFQVHLKGIGDRPLERMPLDAVLEELDAIGYRGRGATEVSKKDATDNEHLAEALRTLRAHGF</sequence>
<name>A0A1F6CLT7_HANXR</name>
<feature type="domain" description="Xylose isomerase-like TIM barrel" evidence="1">
    <location>
        <begin position="19"/>
        <end position="253"/>
    </location>
</feature>
<gene>
    <name evidence="2" type="ORF">A3F84_02605</name>
</gene>
<dbReference type="Proteomes" id="UP000178606">
    <property type="component" value="Unassembled WGS sequence"/>
</dbReference>
<dbReference type="InterPro" id="IPR050312">
    <property type="entry name" value="IolE/XylAMocC-like"/>
</dbReference>
<proteinExistence type="predicted"/>
<dbReference type="PANTHER" id="PTHR12110">
    <property type="entry name" value="HYDROXYPYRUVATE ISOMERASE"/>
    <property type="match status" value="1"/>
</dbReference>
<dbReference type="InterPro" id="IPR013022">
    <property type="entry name" value="Xyl_isomerase-like_TIM-brl"/>
</dbReference>